<dbReference type="GO" id="GO:0005829">
    <property type="term" value="C:cytosol"/>
    <property type="evidence" value="ECO:0007669"/>
    <property type="project" value="TreeGrafter"/>
</dbReference>
<accession>A0A9X2CNC2</accession>
<evidence type="ECO:0000256" key="2">
    <source>
        <dbReference type="ARBA" id="ARBA00022517"/>
    </source>
</evidence>
<dbReference type="PANTHER" id="PTHR33867">
    <property type="entry name" value="RIBOSOME MATURATION FACTOR RIMP"/>
    <property type="match status" value="1"/>
</dbReference>
<dbReference type="GO" id="GO:0006412">
    <property type="term" value="P:translation"/>
    <property type="evidence" value="ECO:0007669"/>
    <property type="project" value="TreeGrafter"/>
</dbReference>
<dbReference type="Pfam" id="PF02576">
    <property type="entry name" value="RimP_N"/>
    <property type="match status" value="1"/>
</dbReference>
<dbReference type="PANTHER" id="PTHR33867:SF1">
    <property type="entry name" value="RIBOSOME MATURATION FACTOR RIMP"/>
    <property type="match status" value="1"/>
</dbReference>
<keyword evidence="1 3" id="KW-0963">Cytoplasm</keyword>
<dbReference type="Pfam" id="PF17384">
    <property type="entry name" value="DUF150_C"/>
    <property type="match status" value="1"/>
</dbReference>
<organism evidence="6 7">
    <name type="scientific">Halalkalibacter alkaliphilus</name>
    <dbReference type="NCBI Taxonomy" id="2917993"/>
    <lineage>
        <taxon>Bacteria</taxon>
        <taxon>Bacillati</taxon>
        <taxon>Bacillota</taxon>
        <taxon>Bacilli</taxon>
        <taxon>Bacillales</taxon>
        <taxon>Bacillaceae</taxon>
        <taxon>Halalkalibacter</taxon>
    </lineage>
</organism>
<comment type="function">
    <text evidence="3">Required for maturation of 30S ribosomal subunits.</text>
</comment>
<protein>
    <recommendedName>
        <fullName evidence="3">Ribosome maturation factor RimP</fullName>
    </recommendedName>
</protein>
<dbReference type="InterPro" id="IPR028989">
    <property type="entry name" value="RimP_N"/>
</dbReference>
<dbReference type="Gene3D" id="3.30.300.70">
    <property type="entry name" value="RimP-like superfamily, N-terminal"/>
    <property type="match status" value="1"/>
</dbReference>
<dbReference type="Gene3D" id="2.30.30.180">
    <property type="entry name" value="Ribosome maturation factor RimP, C-terminal domain"/>
    <property type="match status" value="1"/>
</dbReference>
<dbReference type="SUPFAM" id="SSF74942">
    <property type="entry name" value="YhbC-like, C-terminal domain"/>
    <property type="match status" value="1"/>
</dbReference>
<evidence type="ECO:0000259" key="4">
    <source>
        <dbReference type="Pfam" id="PF02576"/>
    </source>
</evidence>
<feature type="domain" description="Ribosome maturation factor RimP N-terminal" evidence="4">
    <location>
        <begin position="12"/>
        <end position="84"/>
    </location>
</feature>
<dbReference type="InterPro" id="IPR028998">
    <property type="entry name" value="RimP_C"/>
</dbReference>
<comment type="caution">
    <text evidence="6">The sequence shown here is derived from an EMBL/GenBank/DDBJ whole genome shotgun (WGS) entry which is preliminary data.</text>
</comment>
<dbReference type="CDD" id="cd01734">
    <property type="entry name" value="YlxS_C"/>
    <property type="match status" value="1"/>
</dbReference>
<dbReference type="Proteomes" id="UP001139150">
    <property type="component" value="Unassembled WGS sequence"/>
</dbReference>
<dbReference type="RefSeq" id="WP_250095423.1">
    <property type="nucleotide sequence ID" value="NZ_JAKRYL010000004.1"/>
</dbReference>
<proteinExistence type="inferred from homology"/>
<evidence type="ECO:0000313" key="6">
    <source>
        <dbReference type="EMBL" id="MCL7746503.1"/>
    </source>
</evidence>
<gene>
    <name evidence="3 6" type="primary">rimP</name>
    <name evidence="6" type="ORF">MF646_05135</name>
</gene>
<dbReference type="InterPro" id="IPR003728">
    <property type="entry name" value="Ribosome_maturation_RimP"/>
</dbReference>
<comment type="subcellular location">
    <subcellularLocation>
        <location evidence="3">Cytoplasm</location>
    </subcellularLocation>
</comment>
<feature type="domain" description="Ribosome maturation factor RimP C-terminal" evidence="5">
    <location>
        <begin position="87"/>
        <end position="155"/>
    </location>
</feature>
<comment type="similarity">
    <text evidence="3">Belongs to the RimP family.</text>
</comment>
<dbReference type="EMBL" id="JAKRYL010000004">
    <property type="protein sequence ID" value="MCL7746503.1"/>
    <property type="molecule type" value="Genomic_DNA"/>
</dbReference>
<dbReference type="NCBIfam" id="NF000928">
    <property type="entry name" value="PRK00092.1-2"/>
    <property type="match status" value="1"/>
</dbReference>
<evidence type="ECO:0000259" key="5">
    <source>
        <dbReference type="Pfam" id="PF17384"/>
    </source>
</evidence>
<dbReference type="FunFam" id="3.30.300.70:FF:000001">
    <property type="entry name" value="Ribosome maturation factor RimP"/>
    <property type="match status" value="1"/>
</dbReference>
<name>A0A9X2CNC2_9BACI</name>
<dbReference type="HAMAP" id="MF_01077">
    <property type="entry name" value="RimP"/>
    <property type="match status" value="1"/>
</dbReference>
<reference evidence="6" key="1">
    <citation type="submission" date="2022-02" db="EMBL/GenBank/DDBJ databases">
        <title>Halalkalibacter sp. nov. isolated from Lonar Lake, India.</title>
        <authorList>
            <person name="Joshi A."/>
            <person name="Thite S."/>
            <person name="Lodha T."/>
        </authorList>
    </citation>
    <scope>NUCLEOTIDE SEQUENCE</scope>
    <source>
        <strain evidence="6">MEB205</strain>
    </source>
</reference>
<sequence length="156" mass="17630">MSKKVTEITSELVTPILDELNLELVEVEFKKEGPNWFLRIFIDSDTGVDLEDCGVVSEKLSEKLDELDPIQQAYFLEVSSPGAERPLKKEKDITKAIGKNVHVTTYEPVDGEKTFEGKLVNFNGENLEIEVKIKTRKKVFTVPYAKVANARLAIIF</sequence>
<keyword evidence="2 3" id="KW-0690">Ribosome biogenesis</keyword>
<evidence type="ECO:0000256" key="1">
    <source>
        <dbReference type="ARBA" id="ARBA00022490"/>
    </source>
</evidence>
<keyword evidence="7" id="KW-1185">Reference proteome</keyword>
<dbReference type="InterPro" id="IPR035956">
    <property type="entry name" value="RimP_N_sf"/>
</dbReference>
<evidence type="ECO:0000256" key="3">
    <source>
        <dbReference type="HAMAP-Rule" id="MF_01077"/>
    </source>
</evidence>
<dbReference type="GO" id="GO:0000028">
    <property type="term" value="P:ribosomal small subunit assembly"/>
    <property type="evidence" value="ECO:0007669"/>
    <property type="project" value="TreeGrafter"/>
</dbReference>
<dbReference type="InterPro" id="IPR036847">
    <property type="entry name" value="RimP_C_sf"/>
</dbReference>
<evidence type="ECO:0000313" key="7">
    <source>
        <dbReference type="Proteomes" id="UP001139150"/>
    </source>
</evidence>
<dbReference type="SUPFAM" id="SSF75420">
    <property type="entry name" value="YhbC-like, N-terminal domain"/>
    <property type="match status" value="1"/>
</dbReference>
<dbReference type="AlphaFoldDB" id="A0A9X2CNC2"/>